<dbReference type="InterPro" id="IPR043428">
    <property type="entry name" value="LivM-like"/>
</dbReference>
<feature type="transmembrane region" description="Helical" evidence="6">
    <location>
        <begin position="131"/>
        <end position="149"/>
    </location>
</feature>
<dbReference type="RefSeq" id="WP_015051427.1">
    <property type="nucleotide sequence ID" value="NC_018870.1"/>
</dbReference>
<dbReference type="Pfam" id="PF02653">
    <property type="entry name" value="BPD_transp_2"/>
    <property type="match status" value="1"/>
</dbReference>
<feature type="transmembrane region" description="Helical" evidence="6">
    <location>
        <begin position="220"/>
        <end position="242"/>
    </location>
</feature>
<proteinExistence type="predicted"/>
<dbReference type="PANTHER" id="PTHR30482:SF20">
    <property type="entry name" value="HIGH-AFFINITY BRANCHED-CHAIN AMINO ACID TRANSPORT SYSTEM PERMEASE PROTEIN LIVM"/>
    <property type="match status" value="1"/>
</dbReference>
<comment type="subcellular location">
    <subcellularLocation>
        <location evidence="1">Cell membrane</location>
        <topology evidence="1">Multi-pass membrane protein</topology>
    </subcellularLocation>
</comment>
<dbReference type="OrthoDB" id="9789927at2"/>
<feature type="transmembrane region" description="Helical" evidence="6">
    <location>
        <begin position="12"/>
        <end position="33"/>
    </location>
</feature>
<feature type="transmembrane region" description="Helical" evidence="6">
    <location>
        <begin position="254"/>
        <end position="273"/>
    </location>
</feature>
<feature type="transmembrane region" description="Helical" evidence="6">
    <location>
        <begin position="66"/>
        <end position="86"/>
    </location>
</feature>
<organism evidence="7 8">
    <name type="scientific">Thermacetogenium phaeum (strain ATCC BAA-254 / DSM 26808 / PB)</name>
    <dbReference type="NCBI Taxonomy" id="1089553"/>
    <lineage>
        <taxon>Bacteria</taxon>
        <taxon>Bacillati</taxon>
        <taxon>Bacillota</taxon>
        <taxon>Clostridia</taxon>
        <taxon>Thermoanaerobacterales</taxon>
        <taxon>Thermoanaerobacteraceae</taxon>
        <taxon>Thermacetogenium</taxon>
    </lineage>
</organism>
<keyword evidence="4 6" id="KW-1133">Transmembrane helix</keyword>
<keyword evidence="2" id="KW-1003">Cell membrane</keyword>
<keyword evidence="3 6" id="KW-0812">Transmembrane</keyword>
<dbReference type="CDD" id="cd06581">
    <property type="entry name" value="TM_PBP1_LivM_like"/>
    <property type="match status" value="1"/>
</dbReference>
<evidence type="ECO:0000256" key="3">
    <source>
        <dbReference type="ARBA" id="ARBA00022692"/>
    </source>
</evidence>
<evidence type="ECO:0000256" key="5">
    <source>
        <dbReference type="ARBA" id="ARBA00023136"/>
    </source>
</evidence>
<dbReference type="HOGENOM" id="CLU_031365_1_2_9"/>
<dbReference type="GO" id="GO:0005886">
    <property type="term" value="C:plasma membrane"/>
    <property type="evidence" value="ECO:0007669"/>
    <property type="project" value="UniProtKB-SubCell"/>
</dbReference>
<gene>
    <name evidence="7" type="ordered locus">Tph_c23750</name>
</gene>
<feature type="transmembrane region" description="Helical" evidence="6">
    <location>
        <begin position="40"/>
        <end position="60"/>
    </location>
</feature>
<keyword evidence="8" id="KW-1185">Reference proteome</keyword>
<evidence type="ECO:0000256" key="1">
    <source>
        <dbReference type="ARBA" id="ARBA00004651"/>
    </source>
</evidence>
<keyword evidence="5 6" id="KW-0472">Membrane</keyword>
<evidence type="ECO:0000256" key="6">
    <source>
        <dbReference type="SAM" id="Phobius"/>
    </source>
</evidence>
<feature type="transmembrane region" description="Helical" evidence="6">
    <location>
        <begin position="180"/>
        <end position="200"/>
    </location>
</feature>
<evidence type="ECO:0000313" key="8">
    <source>
        <dbReference type="Proteomes" id="UP000000467"/>
    </source>
</evidence>
<dbReference type="AlphaFoldDB" id="K4LKF6"/>
<dbReference type="PANTHER" id="PTHR30482">
    <property type="entry name" value="HIGH-AFFINITY BRANCHED-CHAIN AMINO ACID TRANSPORT SYSTEM PERMEASE"/>
    <property type="match status" value="1"/>
</dbReference>
<accession>K4LKF6</accession>
<dbReference type="eggNOG" id="COG4177">
    <property type="taxonomic scope" value="Bacteria"/>
</dbReference>
<dbReference type="EMBL" id="CP003732">
    <property type="protein sequence ID" value="AFV12562.1"/>
    <property type="molecule type" value="Genomic_DNA"/>
</dbReference>
<evidence type="ECO:0000313" key="7">
    <source>
        <dbReference type="EMBL" id="AFV12562.1"/>
    </source>
</evidence>
<feature type="transmembrane region" description="Helical" evidence="6">
    <location>
        <begin position="93"/>
        <end position="111"/>
    </location>
</feature>
<dbReference type="KEGG" id="tpz:Tph_c23750"/>
<name>K4LKF6_THEPS</name>
<dbReference type="GO" id="GO:0015658">
    <property type="term" value="F:branched-chain amino acid transmembrane transporter activity"/>
    <property type="evidence" value="ECO:0007669"/>
    <property type="project" value="InterPro"/>
</dbReference>
<protein>
    <submittedName>
        <fullName evidence="7">Branched chain amino acid ABC transporter permease</fullName>
    </submittedName>
</protein>
<dbReference type="InterPro" id="IPR001851">
    <property type="entry name" value="ABC_transp_permease"/>
</dbReference>
<sequence length="305" mass="32864">MEAITGFFNDPYINQVLTLTGVYLITALGLHLITGITGQFSFGHAGFMSIGAYTAALLSLHLQTPFLLNVILGGLAAGLVGLLLGFPSLRLTGDYLGITTLGFAEIIRIVFINLKITGGARGLAGIPRNTSLAVVLVIAVLSIACMYRIHNSRFGRALMAIREDELAAEAMGVNTLLYKVKAFATGTFFAGIGGGLYAHLIQYLNPADFGVSRSFELLNFVVLGGLGSVPGTILGTTVLTLAPEFLRFVKEYRMLIYSALMVCMMIFRPHGLLGGVDFRKLLLDIYRRRLAKAVRIKDAGGVRQQ</sequence>
<dbReference type="STRING" id="1089553.Tph_c23750"/>
<evidence type="ECO:0000256" key="4">
    <source>
        <dbReference type="ARBA" id="ARBA00022989"/>
    </source>
</evidence>
<dbReference type="Proteomes" id="UP000000467">
    <property type="component" value="Chromosome"/>
</dbReference>
<reference evidence="7 8" key="1">
    <citation type="journal article" date="2012" name="BMC Genomics">
        <title>Genome-guided analysis of physiological and morphological traits of the fermentative acetate oxidizer Thermacetogenium phaeum.</title>
        <authorList>
            <person name="Oehler D."/>
            <person name="Poehlein A."/>
            <person name="Leimbach A."/>
            <person name="Muller N."/>
            <person name="Daniel R."/>
            <person name="Gottschalk G."/>
            <person name="Schink B."/>
        </authorList>
    </citation>
    <scope>NUCLEOTIDE SEQUENCE [LARGE SCALE GENOMIC DNA]</scope>
    <source>
        <strain evidence="8">ATCC BAA-254 / DSM 26808 / PB</strain>
    </source>
</reference>
<evidence type="ECO:0000256" key="2">
    <source>
        <dbReference type="ARBA" id="ARBA00022475"/>
    </source>
</evidence>